<proteinExistence type="predicted"/>
<sequence>MPLHSCDGTPTTTTSATLREEGVLILGSGGSDAHNLRKIIGPAGAPAPQWAAEFDTFLSKNSLLNGRYEEVSRYEELEGATRPDNLYPLHAAGDGANAEQIHQSWTNATISYASYRRFQRMSSTRCKECIVYHYWNHMGDHEKSFLNVVIGGYVAVPKKFANNIKGQIPEFVKLEVPDGKSYDIQIAKEHNELVFRSGWAKFASIMNSSSVTCWCLDTVGAPASEFKSLTKVVVRKFSCVVMNITPSVKGMLVKMLQL</sequence>
<dbReference type="GO" id="GO:0003677">
    <property type="term" value="F:DNA binding"/>
    <property type="evidence" value="ECO:0007669"/>
    <property type="project" value="UniProtKB-KW"/>
</dbReference>
<evidence type="ECO:0000256" key="1">
    <source>
        <dbReference type="ARBA" id="ARBA00004123"/>
    </source>
</evidence>
<dbReference type="AlphaFoldDB" id="A0A4U6VNP6"/>
<evidence type="ECO:0000256" key="3">
    <source>
        <dbReference type="ARBA" id="ARBA00023015"/>
    </source>
</evidence>
<dbReference type="Proteomes" id="UP000298652">
    <property type="component" value="Chromosome 3"/>
</dbReference>
<dbReference type="PANTHER" id="PTHR30096">
    <property type="entry name" value="4,5-DOPA DIOXYGENASE EXTRADIOL-LIKE PROTEIN"/>
    <property type="match status" value="1"/>
</dbReference>
<dbReference type="SUPFAM" id="SSF53213">
    <property type="entry name" value="LigB-like"/>
    <property type="match status" value="1"/>
</dbReference>
<keyword evidence="5" id="KW-0804">Transcription</keyword>
<dbReference type="InterPro" id="IPR015300">
    <property type="entry name" value="DNA-bd_pseudobarrel_sf"/>
</dbReference>
<dbReference type="Gene3D" id="3.40.830.10">
    <property type="entry name" value="LigB-like"/>
    <property type="match status" value="1"/>
</dbReference>
<gene>
    <name evidence="7" type="ORF">SEVIR_3G389101v2</name>
</gene>
<dbReference type="GO" id="GO:0005634">
    <property type="term" value="C:nucleus"/>
    <property type="evidence" value="ECO:0007669"/>
    <property type="project" value="UniProtKB-SubCell"/>
</dbReference>
<comment type="subcellular location">
    <subcellularLocation>
        <location evidence="1">Nucleus</location>
    </subcellularLocation>
</comment>
<evidence type="ECO:0000256" key="6">
    <source>
        <dbReference type="ARBA" id="ARBA00023242"/>
    </source>
</evidence>
<evidence type="ECO:0000256" key="4">
    <source>
        <dbReference type="ARBA" id="ARBA00023125"/>
    </source>
</evidence>
<keyword evidence="6" id="KW-0539">Nucleus</keyword>
<evidence type="ECO:0008006" key="9">
    <source>
        <dbReference type="Google" id="ProtNLM"/>
    </source>
</evidence>
<dbReference type="SUPFAM" id="SSF101936">
    <property type="entry name" value="DNA-binding pseudobarrel domain"/>
    <property type="match status" value="1"/>
</dbReference>
<protein>
    <recommendedName>
        <fullName evidence="9">TF-B3 domain-containing protein</fullName>
    </recommendedName>
</protein>
<organism evidence="7 8">
    <name type="scientific">Setaria viridis</name>
    <name type="common">Green bristlegrass</name>
    <name type="synonym">Setaria italica subsp. viridis</name>
    <dbReference type="NCBI Taxonomy" id="4556"/>
    <lineage>
        <taxon>Eukaryota</taxon>
        <taxon>Viridiplantae</taxon>
        <taxon>Streptophyta</taxon>
        <taxon>Embryophyta</taxon>
        <taxon>Tracheophyta</taxon>
        <taxon>Spermatophyta</taxon>
        <taxon>Magnoliopsida</taxon>
        <taxon>Liliopsida</taxon>
        <taxon>Poales</taxon>
        <taxon>Poaceae</taxon>
        <taxon>PACMAD clade</taxon>
        <taxon>Panicoideae</taxon>
        <taxon>Panicodae</taxon>
        <taxon>Paniceae</taxon>
        <taxon>Cenchrinae</taxon>
        <taxon>Setaria</taxon>
    </lineage>
</organism>
<evidence type="ECO:0000256" key="5">
    <source>
        <dbReference type="ARBA" id="ARBA00023163"/>
    </source>
</evidence>
<dbReference type="EMBL" id="CM016554">
    <property type="protein sequence ID" value="TKW29339.1"/>
    <property type="molecule type" value="Genomic_DNA"/>
</dbReference>
<keyword evidence="8" id="KW-1185">Reference proteome</keyword>
<keyword evidence="4" id="KW-0238">DNA-binding</keyword>
<dbReference type="PANTHER" id="PTHR30096:SF22">
    <property type="entry name" value="OS01G0878900 PROTEIN"/>
    <property type="match status" value="1"/>
</dbReference>
<dbReference type="Gramene" id="TKW29339">
    <property type="protein sequence ID" value="TKW29339"/>
    <property type="gene ID" value="SEVIR_3G389101v2"/>
</dbReference>
<evidence type="ECO:0000256" key="2">
    <source>
        <dbReference type="ARBA" id="ARBA00023002"/>
    </source>
</evidence>
<keyword evidence="3" id="KW-0805">Transcription regulation</keyword>
<dbReference type="GO" id="GO:0016491">
    <property type="term" value="F:oxidoreductase activity"/>
    <property type="evidence" value="ECO:0007669"/>
    <property type="project" value="UniProtKB-KW"/>
</dbReference>
<dbReference type="Gene3D" id="2.40.330.10">
    <property type="entry name" value="DNA-binding pseudobarrel domain"/>
    <property type="match status" value="1"/>
</dbReference>
<dbReference type="CDD" id="cd10017">
    <property type="entry name" value="B3_DNA"/>
    <property type="match status" value="1"/>
</dbReference>
<evidence type="ECO:0000313" key="8">
    <source>
        <dbReference type="Proteomes" id="UP000298652"/>
    </source>
</evidence>
<accession>A0A4U6VNP6</accession>
<reference evidence="7" key="1">
    <citation type="submission" date="2019-03" db="EMBL/GenBank/DDBJ databases">
        <title>WGS assembly of Setaria viridis.</title>
        <authorList>
            <person name="Huang P."/>
            <person name="Jenkins J."/>
            <person name="Grimwood J."/>
            <person name="Barry K."/>
            <person name="Healey A."/>
            <person name="Mamidi S."/>
            <person name="Sreedasyam A."/>
            <person name="Shu S."/>
            <person name="Feldman M."/>
            <person name="Wu J."/>
            <person name="Yu Y."/>
            <person name="Chen C."/>
            <person name="Johnson J."/>
            <person name="Rokhsar D."/>
            <person name="Baxter I."/>
            <person name="Schmutz J."/>
            <person name="Brutnell T."/>
            <person name="Kellogg E."/>
        </authorList>
    </citation>
    <scope>NUCLEOTIDE SEQUENCE [LARGE SCALE GENOMIC DNA]</scope>
</reference>
<dbReference type="InterPro" id="IPR003340">
    <property type="entry name" value="B3_DNA-bd"/>
</dbReference>
<evidence type="ECO:0000313" key="7">
    <source>
        <dbReference type="EMBL" id="TKW29339.1"/>
    </source>
</evidence>
<keyword evidence="2" id="KW-0560">Oxidoreductase</keyword>
<name>A0A4U6VNP6_SETVI</name>